<dbReference type="SUPFAM" id="SSF51735">
    <property type="entry name" value="NAD(P)-binding Rossmann-fold domains"/>
    <property type="match status" value="1"/>
</dbReference>
<dbReference type="Proteomes" id="UP000220836">
    <property type="component" value="Unassembled WGS sequence"/>
</dbReference>
<feature type="region of interest" description="Disordered" evidence="1">
    <location>
        <begin position="116"/>
        <end position="137"/>
    </location>
</feature>
<organism evidence="3 4">
    <name type="scientific">Pelagimonas varians</name>
    <dbReference type="NCBI Taxonomy" id="696760"/>
    <lineage>
        <taxon>Bacteria</taxon>
        <taxon>Pseudomonadati</taxon>
        <taxon>Pseudomonadota</taxon>
        <taxon>Alphaproteobacteria</taxon>
        <taxon>Rhodobacterales</taxon>
        <taxon>Roseobacteraceae</taxon>
        <taxon>Pelagimonas</taxon>
    </lineage>
</organism>
<feature type="domain" description="NAD-dependent epimerase/dehydratase" evidence="2">
    <location>
        <begin position="10"/>
        <end position="210"/>
    </location>
</feature>
<proteinExistence type="predicted"/>
<name>A0A238L2Y9_9RHOB</name>
<dbReference type="InterPro" id="IPR036291">
    <property type="entry name" value="NAD(P)-bd_dom_sf"/>
</dbReference>
<dbReference type="AlphaFoldDB" id="A0A238L2Y9"/>
<sequence>MAPSPQNMKVLVLGASGKLGKMLRAVWAEQRSPLVDLVYCARQSPKRAGDVQWSPGDRTDHLPCVDAIVALWGAVPGSGHSLDSNSTLARSAIELASSLGATRVLHCSSAAVYHPNGAPLREEDDVEPPTEYGKSKRSMERLIEQLSQEPGAPSMVSMRIANVAGADSLFANMKPGGSLRLDRFADGQGPLRSYVAPDDLARAIVALVLVKDIAGPVNIAAPAVTAMHDLALAVGCRVAWQDAPPQAIASVSLNTSKLARILPLSDRSSDASYLVNSARRGGVWP</sequence>
<protein>
    <submittedName>
        <fullName evidence="3">NAD dependent epimerase/dehydratase family protein</fullName>
    </submittedName>
</protein>
<dbReference type="Pfam" id="PF01370">
    <property type="entry name" value="Epimerase"/>
    <property type="match status" value="1"/>
</dbReference>
<dbReference type="InterPro" id="IPR001509">
    <property type="entry name" value="Epimerase_deHydtase"/>
</dbReference>
<dbReference type="PANTHER" id="PTHR43245:SF13">
    <property type="entry name" value="UDP-D-APIOSE_UDP-D-XYLOSE SYNTHASE 2"/>
    <property type="match status" value="1"/>
</dbReference>
<dbReference type="Gene3D" id="3.40.50.720">
    <property type="entry name" value="NAD(P)-binding Rossmann-like Domain"/>
    <property type="match status" value="1"/>
</dbReference>
<evidence type="ECO:0000313" key="3">
    <source>
        <dbReference type="EMBL" id="SMX49347.1"/>
    </source>
</evidence>
<evidence type="ECO:0000256" key="1">
    <source>
        <dbReference type="SAM" id="MobiDB-lite"/>
    </source>
</evidence>
<accession>A0A238L2Y9</accession>
<dbReference type="InterPro" id="IPR050177">
    <property type="entry name" value="Lipid_A_modif_metabolic_enz"/>
</dbReference>
<dbReference type="EMBL" id="FXYH01000021">
    <property type="protein sequence ID" value="SMX49347.1"/>
    <property type="molecule type" value="Genomic_DNA"/>
</dbReference>
<dbReference type="PANTHER" id="PTHR43245">
    <property type="entry name" value="BIFUNCTIONAL POLYMYXIN RESISTANCE PROTEIN ARNA"/>
    <property type="match status" value="1"/>
</dbReference>
<gene>
    <name evidence="3" type="ORF">PEV8663_04174</name>
</gene>
<evidence type="ECO:0000259" key="2">
    <source>
        <dbReference type="Pfam" id="PF01370"/>
    </source>
</evidence>
<evidence type="ECO:0000313" key="4">
    <source>
        <dbReference type="Proteomes" id="UP000220836"/>
    </source>
</evidence>
<keyword evidence="4" id="KW-1185">Reference proteome</keyword>
<reference evidence="3 4" key="1">
    <citation type="submission" date="2017-05" db="EMBL/GenBank/DDBJ databases">
        <authorList>
            <person name="Song R."/>
            <person name="Chenine A.L."/>
            <person name="Ruprecht R.M."/>
        </authorList>
    </citation>
    <scope>NUCLEOTIDE SEQUENCE [LARGE SCALE GENOMIC DNA]</scope>
    <source>
        <strain evidence="3 4">CECT 8663</strain>
    </source>
</reference>